<evidence type="ECO:0000256" key="1">
    <source>
        <dbReference type="ARBA" id="ARBA00005251"/>
    </source>
</evidence>
<keyword evidence="2 7" id="KW-0689">Ribosomal protein</keyword>
<evidence type="ECO:0000256" key="2">
    <source>
        <dbReference type="ARBA" id="ARBA00022980"/>
    </source>
</evidence>
<protein>
    <recommendedName>
        <fullName evidence="4">Small ribosomal subunit protein uS9</fullName>
    </recommendedName>
    <alternativeName>
        <fullName evidence="5">30S ribosomal protein S9</fullName>
    </alternativeName>
</protein>
<comment type="similarity">
    <text evidence="1">Belongs to the universal ribosomal protein uS9 family.</text>
</comment>
<dbReference type="SUPFAM" id="SSF54211">
    <property type="entry name" value="Ribosomal protein S5 domain 2-like"/>
    <property type="match status" value="1"/>
</dbReference>
<sequence length="140" mass="16047">MVKKIKNKKVDYIYALGRRRRASARIRFYPKTKGEMIVNDMPVYEYFPGPVLKKIYLQPLSLCSLEGKNLITVKVVGSGKMGQLGAVTQGISRALVKLDKEKYRPILKKNGLLTRDPREKERRKAGMGGKARRKKQSPRR</sequence>
<dbReference type="InterPro" id="IPR020568">
    <property type="entry name" value="Ribosomal_Su5_D2-typ_SF"/>
</dbReference>
<dbReference type="EMBL" id="PEZT01000029">
    <property type="protein sequence ID" value="PIS08737.1"/>
    <property type="molecule type" value="Genomic_DNA"/>
</dbReference>
<dbReference type="Proteomes" id="UP000230093">
    <property type="component" value="Unassembled WGS sequence"/>
</dbReference>
<dbReference type="PANTHER" id="PTHR21569">
    <property type="entry name" value="RIBOSOMAL PROTEIN S9"/>
    <property type="match status" value="1"/>
</dbReference>
<dbReference type="InterPro" id="IPR023035">
    <property type="entry name" value="Ribosomal_uS9_bac/plastid"/>
</dbReference>
<evidence type="ECO:0000313" key="8">
    <source>
        <dbReference type="Proteomes" id="UP000230093"/>
    </source>
</evidence>
<dbReference type="NCBIfam" id="NF001099">
    <property type="entry name" value="PRK00132.1"/>
    <property type="match status" value="1"/>
</dbReference>
<name>A0A2H0W7X7_9BACT</name>
<reference evidence="8" key="1">
    <citation type="submission" date="2017-09" db="EMBL/GenBank/DDBJ databases">
        <title>Depth-based differentiation of microbial function through sediment-hosted aquifers and enrichment of novel symbionts in the deep terrestrial subsurface.</title>
        <authorList>
            <person name="Probst A.J."/>
            <person name="Ladd B."/>
            <person name="Jarett J.K."/>
            <person name="Geller-Mcgrath D.E."/>
            <person name="Sieber C.M.K."/>
            <person name="Emerson J.B."/>
            <person name="Anantharaman K."/>
            <person name="Thomas B.C."/>
            <person name="Malmstrom R."/>
            <person name="Stieglmeier M."/>
            <person name="Klingl A."/>
            <person name="Woyke T."/>
            <person name="Ryan C.M."/>
            <person name="Banfield J.F."/>
        </authorList>
    </citation>
    <scope>NUCLEOTIDE SEQUENCE [LARGE SCALE GENOMIC DNA]</scope>
</reference>
<gene>
    <name evidence="7" type="ORF">COT75_05350</name>
</gene>
<feature type="region of interest" description="Disordered" evidence="6">
    <location>
        <begin position="109"/>
        <end position="140"/>
    </location>
</feature>
<feature type="compositionally biased region" description="Basic residues" evidence="6">
    <location>
        <begin position="125"/>
        <end position="140"/>
    </location>
</feature>
<dbReference type="PANTHER" id="PTHR21569:SF1">
    <property type="entry name" value="SMALL RIBOSOMAL SUBUNIT PROTEIN US9M"/>
    <property type="match status" value="1"/>
</dbReference>
<keyword evidence="3" id="KW-0687">Ribonucleoprotein</keyword>
<evidence type="ECO:0000256" key="4">
    <source>
        <dbReference type="ARBA" id="ARBA00035259"/>
    </source>
</evidence>
<evidence type="ECO:0000256" key="3">
    <source>
        <dbReference type="ARBA" id="ARBA00023274"/>
    </source>
</evidence>
<feature type="compositionally biased region" description="Basic and acidic residues" evidence="6">
    <location>
        <begin position="115"/>
        <end position="124"/>
    </location>
</feature>
<evidence type="ECO:0000256" key="5">
    <source>
        <dbReference type="ARBA" id="ARBA00035523"/>
    </source>
</evidence>
<dbReference type="AlphaFoldDB" id="A0A2H0W7X7"/>
<comment type="caution">
    <text evidence="7">The sequence shown here is derived from an EMBL/GenBank/DDBJ whole genome shotgun (WGS) entry which is preliminary data.</text>
</comment>
<organism evidence="7 8">
    <name type="scientific">Candidatus Beckwithbacteria bacterium CG10_big_fil_rev_8_21_14_0_10_34_10</name>
    <dbReference type="NCBI Taxonomy" id="1974495"/>
    <lineage>
        <taxon>Bacteria</taxon>
        <taxon>Candidatus Beckwithiibacteriota</taxon>
    </lineage>
</organism>
<dbReference type="Pfam" id="PF00380">
    <property type="entry name" value="Ribosomal_S9"/>
    <property type="match status" value="1"/>
</dbReference>
<dbReference type="GO" id="GO:0005737">
    <property type="term" value="C:cytoplasm"/>
    <property type="evidence" value="ECO:0007669"/>
    <property type="project" value="UniProtKB-ARBA"/>
</dbReference>
<evidence type="ECO:0000313" key="7">
    <source>
        <dbReference type="EMBL" id="PIS08737.1"/>
    </source>
</evidence>
<dbReference type="Gene3D" id="3.30.230.10">
    <property type="match status" value="1"/>
</dbReference>
<accession>A0A2H0W7X7</accession>
<evidence type="ECO:0000256" key="6">
    <source>
        <dbReference type="SAM" id="MobiDB-lite"/>
    </source>
</evidence>
<dbReference type="InterPro" id="IPR000754">
    <property type="entry name" value="Ribosomal_uS9"/>
</dbReference>
<dbReference type="GO" id="GO:0003723">
    <property type="term" value="F:RNA binding"/>
    <property type="evidence" value="ECO:0007669"/>
    <property type="project" value="TreeGrafter"/>
</dbReference>
<dbReference type="GO" id="GO:0003735">
    <property type="term" value="F:structural constituent of ribosome"/>
    <property type="evidence" value="ECO:0007669"/>
    <property type="project" value="InterPro"/>
</dbReference>
<proteinExistence type="inferred from homology"/>
<dbReference type="GO" id="GO:0006412">
    <property type="term" value="P:translation"/>
    <property type="evidence" value="ECO:0007669"/>
    <property type="project" value="InterPro"/>
</dbReference>
<dbReference type="GO" id="GO:0015935">
    <property type="term" value="C:small ribosomal subunit"/>
    <property type="evidence" value="ECO:0007669"/>
    <property type="project" value="TreeGrafter"/>
</dbReference>
<dbReference type="InterPro" id="IPR014721">
    <property type="entry name" value="Ribsml_uS5_D2-typ_fold_subgr"/>
</dbReference>